<name>A0A4C1SU87_EUMVA</name>
<sequence>MLQLTLPLSLNFKLGGRFASQTYHAVHCGRTIHCGLRADSDRSHKHDENGLTNLTQVETPFVNLHVMRIESSAFSFEDDALSRRATDRNLIMLKEYLKEQRCEDDEAVVAAAQELLSAEHENDFYLLSVAALGVSDYGDRRRPRA</sequence>
<evidence type="ECO:0000313" key="1">
    <source>
        <dbReference type="EMBL" id="GBP05464.1"/>
    </source>
</evidence>
<dbReference type="AlphaFoldDB" id="A0A4C1SU87"/>
<protein>
    <submittedName>
        <fullName evidence="1">Uncharacterized protein</fullName>
    </submittedName>
</protein>
<keyword evidence="2" id="KW-1185">Reference proteome</keyword>
<gene>
    <name evidence="1" type="ORF">EVAR_2984_1</name>
</gene>
<evidence type="ECO:0000313" key="2">
    <source>
        <dbReference type="Proteomes" id="UP000299102"/>
    </source>
</evidence>
<dbReference type="EMBL" id="BGZK01000018">
    <property type="protein sequence ID" value="GBP05464.1"/>
    <property type="molecule type" value="Genomic_DNA"/>
</dbReference>
<reference evidence="1 2" key="1">
    <citation type="journal article" date="2019" name="Commun. Biol.">
        <title>The bagworm genome reveals a unique fibroin gene that provides high tensile strength.</title>
        <authorList>
            <person name="Kono N."/>
            <person name="Nakamura H."/>
            <person name="Ohtoshi R."/>
            <person name="Tomita M."/>
            <person name="Numata K."/>
            <person name="Arakawa K."/>
        </authorList>
    </citation>
    <scope>NUCLEOTIDE SEQUENCE [LARGE SCALE GENOMIC DNA]</scope>
</reference>
<dbReference type="Proteomes" id="UP000299102">
    <property type="component" value="Unassembled WGS sequence"/>
</dbReference>
<proteinExistence type="predicted"/>
<accession>A0A4C1SU87</accession>
<organism evidence="1 2">
    <name type="scientific">Eumeta variegata</name>
    <name type="common">Bagworm moth</name>
    <name type="synonym">Eumeta japonica</name>
    <dbReference type="NCBI Taxonomy" id="151549"/>
    <lineage>
        <taxon>Eukaryota</taxon>
        <taxon>Metazoa</taxon>
        <taxon>Ecdysozoa</taxon>
        <taxon>Arthropoda</taxon>
        <taxon>Hexapoda</taxon>
        <taxon>Insecta</taxon>
        <taxon>Pterygota</taxon>
        <taxon>Neoptera</taxon>
        <taxon>Endopterygota</taxon>
        <taxon>Lepidoptera</taxon>
        <taxon>Glossata</taxon>
        <taxon>Ditrysia</taxon>
        <taxon>Tineoidea</taxon>
        <taxon>Psychidae</taxon>
        <taxon>Oiketicinae</taxon>
        <taxon>Eumeta</taxon>
    </lineage>
</organism>
<comment type="caution">
    <text evidence="1">The sequence shown here is derived from an EMBL/GenBank/DDBJ whole genome shotgun (WGS) entry which is preliminary data.</text>
</comment>